<dbReference type="InterPro" id="IPR045865">
    <property type="entry name" value="ACT-like_dom_sf"/>
</dbReference>
<name>A0A099K8Z7_COLPS</name>
<comment type="caution">
    <text evidence="3">The sequence shown here is derived from an EMBL/GenBank/DDBJ whole genome shotgun (WGS) entry which is preliminary data.</text>
</comment>
<sequence length="135" mass="14621" precursor="true">MSGETNLTTLLASMSPSLMTDEYVFCSVQGEYLDFNALSPLASFHEAEGLTLVITKEMALANQLPFESVFRGITLTIHSSLDAVGLTAAVSGKLAANNISANVIAAYYHDHIFVQTEKAELALTVLNEFCSQQER</sequence>
<dbReference type="SUPFAM" id="SSF55021">
    <property type="entry name" value="ACT-like"/>
    <property type="match status" value="2"/>
</dbReference>
<evidence type="ECO:0000259" key="2">
    <source>
        <dbReference type="Pfam" id="PF13840"/>
    </source>
</evidence>
<dbReference type="OrthoDB" id="517867at2"/>
<dbReference type="PATRIC" id="fig|28229.4.peg.4423"/>
<accession>A0A099K8Z7</accession>
<dbReference type="InterPro" id="IPR018717">
    <property type="entry name" value="DUF2241"/>
</dbReference>
<dbReference type="EMBL" id="JQED01000056">
    <property type="protein sequence ID" value="KGJ86755.1"/>
    <property type="molecule type" value="Genomic_DNA"/>
</dbReference>
<dbReference type="Gene3D" id="3.30.2130.10">
    <property type="entry name" value="VC0802-like"/>
    <property type="match status" value="1"/>
</dbReference>
<organism evidence="3 4">
    <name type="scientific">Colwellia psychrerythraea</name>
    <name type="common">Vibrio psychroerythus</name>
    <dbReference type="NCBI Taxonomy" id="28229"/>
    <lineage>
        <taxon>Bacteria</taxon>
        <taxon>Pseudomonadati</taxon>
        <taxon>Pseudomonadota</taxon>
        <taxon>Gammaproteobacteria</taxon>
        <taxon>Alteromonadales</taxon>
        <taxon>Colwelliaceae</taxon>
        <taxon>Colwellia</taxon>
    </lineage>
</organism>
<dbReference type="AlphaFoldDB" id="A0A099K8Z7"/>
<dbReference type="PANTHER" id="PTHR39199">
    <property type="entry name" value="BLR5128 PROTEIN"/>
    <property type="match status" value="1"/>
</dbReference>
<reference evidence="3 4" key="1">
    <citation type="submission" date="2014-08" db="EMBL/GenBank/DDBJ databases">
        <title>Genomic and Phenotypic Diversity of Colwellia psychrerythraea strains from Disparate Marine Basins.</title>
        <authorList>
            <person name="Techtmann S.M."/>
            <person name="Stelling S.C."/>
            <person name="Utturkar S.M."/>
            <person name="Alshibli N."/>
            <person name="Harris A."/>
            <person name="Brown S.D."/>
            <person name="Hazen T.C."/>
        </authorList>
    </citation>
    <scope>NUCLEOTIDE SEQUENCE [LARGE SCALE GENOMIC DNA]</scope>
    <source>
        <strain evidence="3 4">ND2E</strain>
    </source>
</reference>
<proteinExistence type="predicted"/>
<dbReference type="Pfam" id="PF10000">
    <property type="entry name" value="ACT_3"/>
    <property type="match status" value="1"/>
</dbReference>
<evidence type="ECO:0000313" key="3">
    <source>
        <dbReference type="EMBL" id="KGJ86755.1"/>
    </source>
</evidence>
<protein>
    <submittedName>
        <fullName evidence="3">Uncharacterized protein</fullName>
    </submittedName>
</protein>
<feature type="domain" description="CASTOR ACT" evidence="2">
    <location>
        <begin position="72"/>
        <end position="128"/>
    </location>
</feature>
<evidence type="ECO:0000259" key="1">
    <source>
        <dbReference type="Pfam" id="PF10000"/>
    </source>
</evidence>
<dbReference type="RefSeq" id="WP_033096017.1">
    <property type="nucleotide sequence ID" value="NZ_JQED01000056.1"/>
</dbReference>
<gene>
    <name evidence="3" type="ORF">ND2E_0927</name>
</gene>
<evidence type="ECO:0000313" key="4">
    <source>
        <dbReference type="Proteomes" id="UP000029843"/>
    </source>
</evidence>
<dbReference type="Proteomes" id="UP000029843">
    <property type="component" value="Unassembled WGS sequence"/>
</dbReference>
<dbReference type="PANTHER" id="PTHR39199:SF1">
    <property type="entry name" value="BLR5128 PROTEIN"/>
    <property type="match status" value="1"/>
</dbReference>
<dbReference type="InterPro" id="IPR027795">
    <property type="entry name" value="CASTOR_ACT_dom"/>
</dbReference>
<dbReference type="Pfam" id="PF13840">
    <property type="entry name" value="ACT_7"/>
    <property type="match status" value="1"/>
</dbReference>
<feature type="domain" description="DUF2241" evidence="1">
    <location>
        <begin position="2"/>
        <end position="71"/>
    </location>
</feature>